<evidence type="ECO:0000256" key="3">
    <source>
        <dbReference type="ARBA" id="ARBA00022448"/>
    </source>
</evidence>
<feature type="transmembrane region" description="Helical" evidence="8">
    <location>
        <begin position="102"/>
        <end position="123"/>
    </location>
</feature>
<accession>A0A1W6LK84</accession>
<dbReference type="PANTHER" id="PTHR43744:SF8">
    <property type="entry name" value="SN-GLYCEROL-3-PHOSPHATE TRANSPORT SYSTEM PERMEASE PROTEIN UGPE"/>
    <property type="match status" value="1"/>
</dbReference>
<protein>
    <recommendedName>
        <fullName evidence="2">sn-glycerol-3-phosphate transport system permease protein UgpE</fullName>
    </recommendedName>
</protein>
<evidence type="ECO:0000313" key="10">
    <source>
        <dbReference type="EMBL" id="ARN56153.1"/>
    </source>
</evidence>
<reference evidence="11" key="1">
    <citation type="submission" date="2017-04" db="EMBL/GenBank/DDBJ databases">
        <title>Comparative genomics and description of representatives of a novel lineage of planctomycetes thriving in anoxic sediments.</title>
        <authorList>
            <person name="Spring S."/>
            <person name="Bunk B."/>
            <person name="Sproer C."/>
        </authorList>
    </citation>
    <scope>NUCLEOTIDE SEQUENCE [LARGE SCALE GENOMIC DNA]</scope>
    <source>
        <strain evidence="11">ST-PulAB-D4</strain>
    </source>
</reference>
<feature type="transmembrane region" description="Helical" evidence="8">
    <location>
        <begin position="135"/>
        <end position="158"/>
    </location>
</feature>
<evidence type="ECO:0000259" key="9">
    <source>
        <dbReference type="PROSITE" id="PS50928"/>
    </source>
</evidence>
<gene>
    <name evidence="10" type="primary">ycjP</name>
    <name evidence="10" type="ORF">STSP1_00526</name>
</gene>
<evidence type="ECO:0000256" key="5">
    <source>
        <dbReference type="ARBA" id="ARBA00022692"/>
    </source>
</evidence>
<feature type="domain" description="ABC transmembrane type-1" evidence="9">
    <location>
        <begin position="67"/>
        <end position="261"/>
    </location>
</feature>
<evidence type="ECO:0000256" key="1">
    <source>
        <dbReference type="ARBA" id="ARBA00004651"/>
    </source>
</evidence>
<keyword evidence="3 8" id="KW-0813">Transport</keyword>
<dbReference type="PROSITE" id="PS50928">
    <property type="entry name" value="ABC_TM1"/>
    <property type="match status" value="1"/>
</dbReference>
<comment type="similarity">
    <text evidence="8">Belongs to the binding-protein-dependent transport system permease family.</text>
</comment>
<feature type="transmembrane region" description="Helical" evidence="8">
    <location>
        <begin position="179"/>
        <end position="201"/>
    </location>
</feature>
<dbReference type="GO" id="GO:0055085">
    <property type="term" value="P:transmembrane transport"/>
    <property type="evidence" value="ECO:0007669"/>
    <property type="project" value="InterPro"/>
</dbReference>
<feature type="transmembrane region" description="Helical" evidence="8">
    <location>
        <begin position="240"/>
        <end position="259"/>
    </location>
</feature>
<organism evidence="10 11">
    <name type="scientific">Sedimentisphaera salicampi</name>
    <dbReference type="NCBI Taxonomy" id="1941349"/>
    <lineage>
        <taxon>Bacteria</taxon>
        <taxon>Pseudomonadati</taxon>
        <taxon>Planctomycetota</taxon>
        <taxon>Phycisphaerae</taxon>
        <taxon>Sedimentisphaerales</taxon>
        <taxon>Sedimentisphaeraceae</taxon>
        <taxon>Sedimentisphaera</taxon>
    </lineage>
</organism>
<feature type="transmembrane region" description="Helical" evidence="8">
    <location>
        <begin position="7"/>
        <end position="28"/>
    </location>
</feature>
<dbReference type="CDD" id="cd06261">
    <property type="entry name" value="TM_PBP2"/>
    <property type="match status" value="1"/>
</dbReference>
<dbReference type="KEGG" id="pbp:STSP1_00526"/>
<name>A0A1W6LK84_9BACT</name>
<evidence type="ECO:0000256" key="6">
    <source>
        <dbReference type="ARBA" id="ARBA00022989"/>
    </source>
</evidence>
<sequence length="275" mass="30378">MFTKRSLLLYLALAVFVLIVLIPFYWLMKAAVSTPDQLVKIPPIYFPEVGLNNFYELAKQIPLGNYIFNSLIFSTSTAIATVFFSFLAAYAFARIKFRGSALVLWALVVTMALPEIATIIPLYKMLGAVGLLDKLSGLIFVMTSALAPFTVWVFVPFIQQVPESMEEAAVIDGAKLWTILWKIFLPICKPAIVTMLIINFVNAWNNLLYPLAFSVTASSKCLSVAITEVFQAQVPWGKPWHLISALGVIMVIPVIILILSSQKAVVKGLTKGAVK</sequence>
<evidence type="ECO:0000256" key="2">
    <source>
        <dbReference type="ARBA" id="ARBA00020515"/>
    </source>
</evidence>
<dbReference type="EMBL" id="CP021023">
    <property type="protein sequence ID" value="ARN56153.1"/>
    <property type="molecule type" value="Genomic_DNA"/>
</dbReference>
<feature type="transmembrane region" description="Helical" evidence="8">
    <location>
        <begin position="66"/>
        <end position="90"/>
    </location>
</feature>
<dbReference type="SUPFAM" id="SSF161098">
    <property type="entry name" value="MetI-like"/>
    <property type="match status" value="1"/>
</dbReference>
<dbReference type="Pfam" id="PF00528">
    <property type="entry name" value="BPD_transp_1"/>
    <property type="match status" value="1"/>
</dbReference>
<dbReference type="PANTHER" id="PTHR43744">
    <property type="entry name" value="ABC TRANSPORTER PERMEASE PROTEIN MG189-RELATED-RELATED"/>
    <property type="match status" value="1"/>
</dbReference>
<keyword evidence="11" id="KW-1185">Reference proteome</keyword>
<dbReference type="GO" id="GO:0005886">
    <property type="term" value="C:plasma membrane"/>
    <property type="evidence" value="ECO:0007669"/>
    <property type="project" value="UniProtKB-SubCell"/>
</dbReference>
<dbReference type="STRING" id="1941349.STSP1_00526"/>
<keyword evidence="7 8" id="KW-0472">Membrane</keyword>
<evidence type="ECO:0000256" key="8">
    <source>
        <dbReference type="RuleBase" id="RU363032"/>
    </source>
</evidence>
<dbReference type="InterPro" id="IPR035906">
    <property type="entry name" value="MetI-like_sf"/>
</dbReference>
<evidence type="ECO:0000313" key="11">
    <source>
        <dbReference type="Proteomes" id="UP000193334"/>
    </source>
</evidence>
<keyword evidence="5 8" id="KW-0812">Transmembrane</keyword>
<dbReference type="Proteomes" id="UP000193334">
    <property type="component" value="Chromosome"/>
</dbReference>
<dbReference type="Gene3D" id="1.10.3720.10">
    <property type="entry name" value="MetI-like"/>
    <property type="match status" value="1"/>
</dbReference>
<evidence type="ECO:0000256" key="7">
    <source>
        <dbReference type="ARBA" id="ARBA00023136"/>
    </source>
</evidence>
<keyword evidence="6 8" id="KW-1133">Transmembrane helix</keyword>
<evidence type="ECO:0000256" key="4">
    <source>
        <dbReference type="ARBA" id="ARBA00022475"/>
    </source>
</evidence>
<dbReference type="AlphaFoldDB" id="A0A1W6LK84"/>
<dbReference type="InterPro" id="IPR000515">
    <property type="entry name" value="MetI-like"/>
</dbReference>
<proteinExistence type="inferred from homology"/>
<keyword evidence="4" id="KW-1003">Cell membrane</keyword>
<comment type="subcellular location">
    <subcellularLocation>
        <location evidence="1 8">Cell membrane</location>
        <topology evidence="1 8">Multi-pass membrane protein</topology>
    </subcellularLocation>
</comment>